<reference evidence="1 2" key="1">
    <citation type="journal article" date="2012" name="Science">
        <title>Ecological populations of bacteria act as socially cohesive units of antibiotic production and resistance.</title>
        <authorList>
            <person name="Cordero O.X."/>
            <person name="Wildschutte H."/>
            <person name="Kirkup B."/>
            <person name="Proehl S."/>
            <person name="Ngo L."/>
            <person name="Hussain F."/>
            <person name="Le Roux F."/>
            <person name="Mincer T."/>
            <person name="Polz M.F."/>
        </authorList>
    </citation>
    <scope>NUCLEOTIDE SEQUENCE [LARGE SCALE GENOMIC DNA]</scope>
    <source>
        <strain evidence="1 2">12E03</strain>
    </source>
</reference>
<dbReference type="RefSeq" id="WP_019820961.1">
    <property type="nucleotide sequence ID" value="NZ_AJZD02000101.1"/>
</dbReference>
<sequence length="388" mass="42993">MNVSNLSGISIPNSSPDKTIVTQDIEARLAAIDNAQAKLNQTDTAILESDMQPASAETLAMIAAQQKQVVVTMVSGNPEQAIAIALAQSIEAYSARLEAIDQQTKGLGAFSDAMEIMWKDISQTSPLTGTALEDAFQLVLMDVLIHSEDYPSLTSDDFETIQRFLECSGSGMHGSHEGYDQDEFARDVTSLFNKIYLNAPEGSLARSIVDSLDADSNCPQALVEQFNNGWGNLDGWKYDWENGVGDVSPILRMAILSSLLGDPSIELSSEEYNMILTGSLSDIDGYMQVHFQMNTIGYINSDHLQGWNFHWEENESTGTGYGMNFWSSEGVTFDYFEDLAEQLPSRPLTDEEIEEINRIGDQVKMLQQTLKYWLSICRDEQMAIARNI</sequence>
<dbReference type="AlphaFoldDB" id="A0A1E5FTI3"/>
<dbReference type="Proteomes" id="UP000094802">
    <property type="component" value="Unassembled WGS sequence"/>
</dbReference>
<evidence type="ECO:0000313" key="2">
    <source>
        <dbReference type="Proteomes" id="UP000094802"/>
    </source>
</evidence>
<protein>
    <submittedName>
        <fullName evidence="1">Uncharacterized protein</fullName>
    </submittedName>
</protein>
<gene>
    <name evidence="1" type="ORF">A142_19545</name>
</gene>
<accession>A0A1E5FTI3</accession>
<dbReference type="EMBL" id="AJZD02000101">
    <property type="protein sequence ID" value="OEF93827.1"/>
    <property type="molecule type" value="Genomic_DNA"/>
</dbReference>
<organism evidence="1 2">
    <name type="scientific">Vibrio splendidus 12E03</name>
    <dbReference type="NCBI Taxonomy" id="1191305"/>
    <lineage>
        <taxon>Bacteria</taxon>
        <taxon>Pseudomonadati</taxon>
        <taxon>Pseudomonadota</taxon>
        <taxon>Gammaproteobacteria</taxon>
        <taxon>Vibrionales</taxon>
        <taxon>Vibrionaceae</taxon>
        <taxon>Vibrio</taxon>
    </lineage>
</organism>
<comment type="caution">
    <text evidence="1">The sequence shown here is derived from an EMBL/GenBank/DDBJ whole genome shotgun (WGS) entry which is preliminary data.</text>
</comment>
<evidence type="ECO:0000313" key="1">
    <source>
        <dbReference type="EMBL" id="OEF93827.1"/>
    </source>
</evidence>
<name>A0A1E5FTI3_VIBSP</name>
<proteinExistence type="predicted"/>